<dbReference type="HOGENOM" id="CLU_207169_0_0_10"/>
<reference evidence="1 2" key="1">
    <citation type="submission" date="2010-03" db="EMBL/GenBank/DDBJ databases">
        <title>The genome sequence of Alistipes shahii WAL 8301.</title>
        <authorList>
            <consortium name="metaHIT consortium -- http://www.metahit.eu/"/>
            <person name="Pajon A."/>
            <person name="Turner K."/>
            <person name="Parkhill J."/>
        </authorList>
    </citation>
    <scope>NUCLEOTIDE SEQUENCE [LARGE SCALE GENOMIC DNA]</scope>
    <source>
        <strain evidence="1 2">WAL 8301</strain>
    </source>
</reference>
<gene>
    <name evidence="1" type="ORF">AL1_08750</name>
</gene>
<protein>
    <submittedName>
        <fullName evidence="1">DNA N-6-adenine-methyltransferase (Dam)</fullName>
    </submittedName>
</protein>
<evidence type="ECO:0000313" key="1">
    <source>
        <dbReference type="EMBL" id="CBK63426.1"/>
    </source>
</evidence>
<proteinExistence type="predicted"/>
<dbReference type="KEGG" id="ash:AL1_08750"/>
<evidence type="ECO:0000313" key="2">
    <source>
        <dbReference type="Proteomes" id="UP000008794"/>
    </source>
</evidence>
<dbReference type="PATRIC" id="fig|717959.3.peg.2463"/>
<dbReference type="Proteomes" id="UP000008794">
    <property type="component" value="Chromosome"/>
</dbReference>
<sequence>MLIPARTDTRYFHDFIYHQATEIRFIKGRLKFGGQNNPAPFPSMVVVFKGYNK</sequence>
<reference evidence="1 2" key="2">
    <citation type="submission" date="2010-03" db="EMBL/GenBank/DDBJ databases">
        <authorList>
            <person name="Pajon A."/>
        </authorList>
    </citation>
    <scope>NUCLEOTIDE SEQUENCE [LARGE SCALE GENOMIC DNA]</scope>
    <source>
        <strain evidence="1 2">WAL 8301</strain>
    </source>
</reference>
<dbReference type="EMBL" id="FP929032">
    <property type="protein sequence ID" value="CBK63426.1"/>
    <property type="molecule type" value="Genomic_DNA"/>
</dbReference>
<dbReference type="GO" id="GO:0032259">
    <property type="term" value="P:methylation"/>
    <property type="evidence" value="ECO:0007669"/>
    <property type="project" value="UniProtKB-KW"/>
</dbReference>
<accession>D4IKG4</accession>
<dbReference type="AlphaFoldDB" id="D4IKG4"/>
<dbReference type="STRING" id="717959.AL1_08750"/>
<keyword evidence="2" id="KW-1185">Reference proteome</keyword>
<organism evidence="1 2">
    <name type="scientific">Alistipes shahii WAL 8301</name>
    <dbReference type="NCBI Taxonomy" id="717959"/>
    <lineage>
        <taxon>Bacteria</taxon>
        <taxon>Pseudomonadati</taxon>
        <taxon>Bacteroidota</taxon>
        <taxon>Bacteroidia</taxon>
        <taxon>Bacteroidales</taxon>
        <taxon>Rikenellaceae</taxon>
        <taxon>Alistipes</taxon>
    </lineage>
</organism>
<keyword evidence="1" id="KW-0489">Methyltransferase</keyword>
<name>D4IKG4_9BACT</name>
<dbReference type="GO" id="GO:0008168">
    <property type="term" value="F:methyltransferase activity"/>
    <property type="evidence" value="ECO:0007669"/>
    <property type="project" value="UniProtKB-KW"/>
</dbReference>
<keyword evidence="1" id="KW-0808">Transferase</keyword>